<accession>A0A8D2JJX9</accession>
<reference evidence="17" key="2">
    <citation type="submission" date="2025-09" db="UniProtKB">
        <authorList>
            <consortium name="Ensembl"/>
        </authorList>
    </citation>
    <scope>IDENTIFICATION</scope>
</reference>
<dbReference type="GO" id="GO:0032963">
    <property type="term" value="P:collagen metabolic process"/>
    <property type="evidence" value="ECO:0007669"/>
    <property type="project" value="InterPro"/>
</dbReference>
<comment type="cofactor">
    <cofactor evidence="2">
        <name>Fe cation</name>
        <dbReference type="ChEBI" id="CHEBI:24875"/>
    </cofactor>
</comment>
<keyword evidence="8" id="KW-0802">TPR repeat</keyword>
<dbReference type="PANTHER" id="PTHR14049:SF5">
    <property type="entry name" value="PROLYL 3-HYDROXYLASE 1"/>
    <property type="match status" value="1"/>
</dbReference>
<dbReference type="SUPFAM" id="SSF48452">
    <property type="entry name" value="TPR-like"/>
    <property type="match status" value="1"/>
</dbReference>
<evidence type="ECO:0000256" key="15">
    <source>
        <dbReference type="SAM" id="MobiDB-lite"/>
    </source>
</evidence>
<evidence type="ECO:0000256" key="2">
    <source>
        <dbReference type="ARBA" id="ARBA00001962"/>
    </source>
</evidence>
<dbReference type="Gene3D" id="2.60.120.620">
    <property type="entry name" value="q2cbj1_9rhob like domain"/>
    <property type="match status" value="1"/>
</dbReference>
<dbReference type="InterPro" id="IPR006620">
    <property type="entry name" value="Pro_4_hyd_alph"/>
</dbReference>
<protein>
    <recommendedName>
        <fullName evidence="4">procollagen-proline 3-dioxygenase</fullName>
        <ecNumber evidence="4">1.14.11.7</ecNumber>
    </recommendedName>
</protein>
<dbReference type="EC" id="1.14.11.7" evidence="4"/>
<keyword evidence="12" id="KW-0560">Oxidoreductase</keyword>
<keyword evidence="7" id="KW-0677">Repeat</keyword>
<dbReference type="GO" id="GO:0005783">
    <property type="term" value="C:endoplasmic reticulum"/>
    <property type="evidence" value="ECO:0007669"/>
    <property type="project" value="TreeGrafter"/>
</dbReference>
<dbReference type="Gene3D" id="1.25.40.10">
    <property type="entry name" value="Tetratricopeptide repeat domain"/>
    <property type="match status" value="2"/>
</dbReference>
<dbReference type="FunFam" id="2.60.120.620:FF:000003">
    <property type="entry name" value="Prolyl 3-hydroxylase 2"/>
    <property type="match status" value="1"/>
</dbReference>
<dbReference type="Pfam" id="PF23557">
    <property type="entry name" value="TPR_leprecan"/>
    <property type="match status" value="1"/>
</dbReference>
<dbReference type="AlphaFoldDB" id="A0A8D2JJX9"/>
<evidence type="ECO:0000256" key="11">
    <source>
        <dbReference type="ARBA" id="ARBA00022964"/>
    </source>
</evidence>
<keyword evidence="13" id="KW-0408">Iron</keyword>
<dbReference type="GO" id="GO:0031418">
    <property type="term" value="F:L-ascorbic acid binding"/>
    <property type="evidence" value="ECO:0007669"/>
    <property type="project" value="UniProtKB-KW"/>
</dbReference>
<feature type="domain" description="Fe2OG dioxygenase" evidence="16">
    <location>
        <begin position="544"/>
        <end position="658"/>
    </location>
</feature>
<comment type="similarity">
    <text evidence="3">Belongs to the leprecan family.</text>
</comment>
<proteinExistence type="inferred from homology"/>
<name>A0A8D2JJX9_VARKO</name>
<dbReference type="InterPro" id="IPR005123">
    <property type="entry name" value="Oxoglu/Fe-dep_dioxygenase_dom"/>
</dbReference>
<dbReference type="InterPro" id="IPR011990">
    <property type="entry name" value="TPR-like_helical_dom_sf"/>
</dbReference>
<evidence type="ECO:0000256" key="9">
    <source>
        <dbReference type="ARBA" id="ARBA00022824"/>
    </source>
</evidence>
<organism evidence="17 18">
    <name type="scientific">Varanus komodoensis</name>
    <name type="common">Komodo dragon</name>
    <dbReference type="NCBI Taxonomy" id="61221"/>
    <lineage>
        <taxon>Eukaryota</taxon>
        <taxon>Metazoa</taxon>
        <taxon>Chordata</taxon>
        <taxon>Craniata</taxon>
        <taxon>Vertebrata</taxon>
        <taxon>Euteleostomi</taxon>
        <taxon>Lepidosauria</taxon>
        <taxon>Squamata</taxon>
        <taxon>Bifurcata</taxon>
        <taxon>Unidentata</taxon>
        <taxon>Episquamata</taxon>
        <taxon>Toxicofera</taxon>
        <taxon>Anguimorpha</taxon>
        <taxon>Paleoanguimorpha</taxon>
        <taxon>Varanoidea</taxon>
        <taxon>Varanidae</taxon>
        <taxon>Varanus</taxon>
    </lineage>
</organism>
<feature type="compositionally biased region" description="Pro residues" evidence="15">
    <location>
        <begin position="692"/>
        <end position="705"/>
    </location>
</feature>
<keyword evidence="10" id="KW-0847">Vitamin C</keyword>
<sequence length="713" mass="79998">PALRSILGASGRGGLPLGTSRAEAATRASHRALRAAVPEQPGRAGQGQACRRGARRRRERGGRSAAGRAKGALRRRGRAGSRPRSGPPRAVRDLRFFGRLLRRAGCLRRCLPERLSVYQLGEEAELEFRKRSPYNYLQVAYFKIHKLDKAVAAAHTFFVANPDHMEMRQNLEYYQMMVGVKDSDFVDLEAKPHMEEFRLGVSYYTEEKPQAAILHLEKALEGYWAADTECRALCEGAYDHEGYNFLEYNADLFQAIVDHYTQVLSCKQGCAVELASQAGRDKPIEDFLPSHFNYLQFAYYNSGDYEKAIECARTYLLFFPKDEVMLQNLAYYTAVLGESLNVRAYRQRSLLEKELLFFAYDVFGIPFVDPDTWTPEEVIPKRLREKQKVERETAARISEEIGNLMKEIETLVEEKTKESTDLSKLVREGGPLVYDGLSVTLNSKLLNGTQRVVVDGVLSEEECRALQRLTNAAASAGDGYRGKTSPHTPSETFYGVTVYKALKLGQEGKVPLQSAYLYYNVTEKVRRVMESYFRLDVPLHFSYSHLVCRTAIEDKQADRTDPSHPVHVDNCILNAEALVCLKEPPAYTFRDYSAILYLNGDFEGGNFYFTELDATTVTAEVAPQCGRAVGFSSGSENPHGVKAVTKGQRCAIALWFTLDPRHSERERIQADDLVRMLFNMEEAQLSPEQGPANPPPGPTEVPGPAPASGKDEL</sequence>
<dbReference type="PROSITE" id="PS51471">
    <property type="entry name" value="FE2OG_OXY"/>
    <property type="match status" value="1"/>
</dbReference>
<evidence type="ECO:0000256" key="4">
    <source>
        <dbReference type="ARBA" id="ARBA00012262"/>
    </source>
</evidence>
<evidence type="ECO:0000256" key="10">
    <source>
        <dbReference type="ARBA" id="ARBA00022896"/>
    </source>
</evidence>
<evidence type="ECO:0000256" key="8">
    <source>
        <dbReference type="ARBA" id="ARBA00022803"/>
    </source>
</evidence>
<keyword evidence="5" id="KW-0479">Metal-binding</keyword>
<dbReference type="Proteomes" id="UP000694545">
    <property type="component" value="Unplaced"/>
</dbReference>
<evidence type="ECO:0000256" key="13">
    <source>
        <dbReference type="ARBA" id="ARBA00023004"/>
    </source>
</evidence>
<gene>
    <name evidence="17" type="primary">P3H1</name>
</gene>
<dbReference type="GO" id="GO:0005506">
    <property type="term" value="F:iron ion binding"/>
    <property type="evidence" value="ECO:0007669"/>
    <property type="project" value="InterPro"/>
</dbReference>
<evidence type="ECO:0000256" key="6">
    <source>
        <dbReference type="ARBA" id="ARBA00022729"/>
    </source>
</evidence>
<evidence type="ECO:0000313" key="18">
    <source>
        <dbReference type="Proteomes" id="UP000694545"/>
    </source>
</evidence>
<dbReference type="SMART" id="SM00702">
    <property type="entry name" value="P4Hc"/>
    <property type="match status" value="1"/>
</dbReference>
<keyword evidence="18" id="KW-1185">Reference proteome</keyword>
<dbReference type="InterPro" id="IPR056585">
    <property type="entry name" value="Leprecan_dom"/>
</dbReference>
<dbReference type="PANTHER" id="PTHR14049">
    <property type="entry name" value="LEPRECAN 1"/>
    <property type="match status" value="1"/>
</dbReference>
<evidence type="ECO:0000256" key="7">
    <source>
        <dbReference type="ARBA" id="ARBA00022737"/>
    </source>
</evidence>
<evidence type="ECO:0000256" key="12">
    <source>
        <dbReference type="ARBA" id="ARBA00023002"/>
    </source>
</evidence>
<dbReference type="Ensembl" id="ENSVKKT00000011050.1">
    <property type="protein sequence ID" value="ENSVKKP00000010791.1"/>
    <property type="gene ID" value="ENSVKKG00000006199.1"/>
</dbReference>
<reference evidence="17" key="1">
    <citation type="submission" date="2025-08" db="UniProtKB">
        <authorList>
            <consortium name="Ensembl"/>
        </authorList>
    </citation>
    <scope>IDENTIFICATION</scope>
</reference>
<dbReference type="InterPro" id="IPR044862">
    <property type="entry name" value="Pro_4_hyd_alph_FE2OG_OXY"/>
</dbReference>
<evidence type="ECO:0000256" key="1">
    <source>
        <dbReference type="ARBA" id="ARBA00001961"/>
    </source>
</evidence>
<dbReference type="OMA" id="HTPSEMF"/>
<keyword evidence="6" id="KW-0732">Signal</keyword>
<feature type="region of interest" description="Disordered" evidence="15">
    <location>
        <begin position="1"/>
        <end position="90"/>
    </location>
</feature>
<evidence type="ECO:0000256" key="3">
    <source>
        <dbReference type="ARBA" id="ARBA00006487"/>
    </source>
</evidence>
<feature type="compositionally biased region" description="Low complexity" evidence="15">
    <location>
        <begin position="40"/>
        <end position="51"/>
    </location>
</feature>
<keyword evidence="14" id="KW-0325">Glycoprotein</keyword>
<dbReference type="InterPro" id="IPR039575">
    <property type="entry name" value="P3H"/>
</dbReference>
<comment type="cofactor">
    <cofactor evidence="1">
        <name>L-ascorbate</name>
        <dbReference type="ChEBI" id="CHEBI:38290"/>
    </cofactor>
</comment>
<evidence type="ECO:0000256" key="14">
    <source>
        <dbReference type="ARBA" id="ARBA00023180"/>
    </source>
</evidence>
<feature type="region of interest" description="Disordered" evidence="15">
    <location>
        <begin position="681"/>
        <end position="713"/>
    </location>
</feature>
<evidence type="ECO:0000313" key="17">
    <source>
        <dbReference type="Ensembl" id="ENSVKKP00000010791.1"/>
    </source>
</evidence>
<keyword evidence="9" id="KW-0256">Endoplasmic reticulum</keyword>
<dbReference type="GO" id="GO:0019797">
    <property type="term" value="F:procollagen-proline 3-dioxygenase activity"/>
    <property type="evidence" value="ECO:0007669"/>
    <property type="project" value="UniProtKB-EC"/>
</dbReference>
<feature type="compositionally biased region" description="Basic residues" evidence="15">
    <location>
        <begin position="71"/>
        <end position="81"/>
    </location>
</feature>
<evidence type="ECO:0000259" key="16">
    <source>
        <dbReference type="PROSITE" id="PS51471"/>
    </source>
</evidence>
<dbReference type="Pfam" id="PF13640">
    <property type="entry name" value="2OG-FeII_Oxy_3"/>
    <property type="match status" value="1"/>
</dbReference>
<evidence type="ECO:0000256" key="5">
    <source>
        <dbReference type="ARBA" id="ARBA00022723"/>
    </source>
</evidence>
<keyword evidence="11" id="KW-0223">Dioxygenase</keyword>